<proteinExistence type="predicted"/>
<evidence type="ECO:0000259" key="3">
    <source>
        <dbReference type="Pfam" id="PF06722"/>
    </source>
</evidence>
<dbReference type="InterPro" id="IPR010610">
    <property type="entry name" value="EryCIII-like_C"/>
</dbReference>
<dbReference type="Proteomes" id="UP000195141">
    <property type="component" value="Chromosome"/>
</dbReference>
<keyword evidence="6" id="KW-1185">Reference proteome</keyword>
<accession>A0A242JWU0</accession>
<protein>
    <recommendedName>
        <fullName evidence="3">Erythromycin biosynthesis protein CIII-like C-terminal domain-containing protein</fullName>
    </recommendedName>
</protein>
<gene>
    <name evidence="5" type="ORF">A5888_003553</name>
    <name evidence="4" type="ORF">A5888_003982</name>
</gene>
<keyword evidence="2" id="KW-0808">Transferase</keyword>
<dbReference type="OrthoDB" id="3416605at2"/>
<keyword evidence="1" id="KW-0328">Glycosyltransferase</keyword>
<evidence type="ECO:0000313" key="5">
    <source>
        <dbReference type="EMBL" id="WYJ91785.1"/>
    </source>
</evidence>
<evidence type="ECO:0000313" key="6">
    <source>
        <dbReference type="Proteomes" id="UP000195141"/>
    </source>
</evidence>
<dbReference type="Pfam" id="PF06722">
    <property type="entry name" value="EryCIII-like_C"/>
    <property type="match status" value="1"/>
</dbReference>
<feature type="domain" description="Erythromycin biosynthesis protein CIII-like C-terminal" evidence="3">
    <location>
        <begin position="281"/>
        <end position="393"/>
    </location>
</feature>
<sequence length="409" mass="47210">MDTILFAPETINLAETTRMIETAKAVRARGEHCLFIAYSEKFSGLIEAAGFKLTYLHPKTTEKMAEEMLRFDQFKTLKNPFSKELMEQRVANEIDFINQHNVTKIVTGTSMSIFLSARICRVPLFYIKPFAYSRPQIEAGNMFESTLLNRGMRAIALRLTYIPKMFRQVEKKYGITIFKKTLELFDGDFNLVTTIPTLTGVEQLPVDYQYVGFMYANLPGKIPEEIYILKKQIRPLVYFSMGSSSNRKLVEKFLTVLAKLPYIFVCPIAYYVPEFKNKKYAENIYIYDWLPTEQMNKLIDFSIIHGGEGTVQTACMSGKPFIGLGLQMEQRYNLRLCEIYGNAIQIRKRDISVQSLTEKCERLLQDSQMIDCAKKLKEQILTREPSTEYAARIICSAGSEMDRLMNEKF</sequence>
<dbReference type="RefSeq" id="WP_086350957.1">
    <property type="nucleotide sequence ID" value="NZ_CP147247.1"/>
</dbReference>
<reference evidence="4" key="1">
    <citation type="submission" date="2017-05" db="EMBL/GenBank/DDBJ databases">
        <title>The Genome Sequence of Enterococcus sp. 9E7_DIV0242.</title>
        <authorList>
            <consortium name="The Broad Institute Genomics Platform"/>
            <consortium name="The Broad Institute Genomic Center for Infectious Diseases"/>
            <person name="Earl A."/>
            <person name="Manson A."/>
            <person name="Schwartman J."/>
            <person name="Gilmore M."/>
            <person name="Abouelleil A."/>
            <person name="Cao P."/>
            <person name="Chapman S."/>
            <person name="Cusick C."/>
            <person name="Shea T."/>
            <person name="Young S."/>
            <person name="Neafsey D."/>
            <person name="Nusbaum C."/>
            <person name="Birren B."/>
        </authorList>
    </citation>
    <scope>NUCLEOTIDE SEQUENCE [LARGE SCALE GENOMIC DNA]</scope>
    <source>
        <strain evidence="4">9E7_DIV0242</strain>
    </source>
</reference>
<dbReference type="Gene3D" id="3.40.50.2000">
    <property type="entry name" value="Glycogen Phosphorylase B"/>
    <property type="match status" value="2"/>
</dbReference>
<name>A0A242JWU0_9ENTE</name>
<dbReference type="PANTHER" id="PTHR48043">
    <property type="entry name" value="EG:EG0003.4 PROTEIN-RELATED"/>
    <property type="match status" value="1"/>
</dbReference>
<organism evidence="4">
    <name type="scientific">Candidatus Enterococcus clewellii</name>
    <dbReference type="NCBI Taxonomy" id="1834193"/>
    <lineage>
        <taxon>Bacteria</taxon>
        <taxon>Bacillati</taxon>
        <taxon>Bacillota</taxon>
        <taxon>Bacilli</taxon>
        <taxon>Lactobacillales</taxon>
        <taxon>Enterococcaceae</taxon>
        <taxon>Enterococcus</taxon>
    </lineage>
</organism>
<dbReference type="InterPro" id="IPR050271">
    <property type="entry name" value="UDP-glycosyltransferase"/>
</dbReference>
<evidence type="ECO:0000313" key="4">
    <source>
        <dbReference type="EMBL" id="OTP09786.1"/>
    </source>
</evidence>
<evidence type="ECO:0000256" key="2">
    <source>
        <dbReference type="ARBA" id="ARBA00022679"/>
    </source>
</evidence>
<dbReference type="AlphaFoldDB" id="A0A242JWU0"/>
<evidence type="ECO:0000256" key="1">
    <source>
        <dbReference type="ARBA" id="ARBA00022676"/>
    </source>
</evidence>
<reference evidence="5" key="3">
    <citation type="submission" date="2024-03" db="EMBL/GenBank/DDBJ databases">
        <title>The Genome Sequence of Enterococcus sp. DIV0242b.</title>
        <authorList>
            <consortium name="The Broad Institute Genomics Platform"/>
            <consortium name="The Broad Institute Microbial Omics Core"/>
            <consortium name="The Broad Institute Genomic Center for Infectious Diseases"/>
            <person name="Earl A."/>
            <person name="Manson A."/>
            <person name="Gilmore M."/>
            <person name="Schwartman J."/>
            <person name="Shea T."/>
            <person name="Abouelleil A."/>
            <person name="Cao P."/>
            <person name="Chapman S."/>
            <person name="Cusick C."/>
            <person name="Young S."/>
            <person name="Neafsey D."/>
            <person name="Nusbaum C."/>
            <person name="Birren B."/>
        </authorList>
    </citation>
    <scope>NUCLEOTIDE SEQUENCE</scope>
    <source>
        <strain evidence="5">9E7_DIV0242</strain>
    </source>
</reference>
<dbReference type="EMBL" id="CP147247">
    <property type="protein sequence ID" value="WYJ91785.1"/>
    <property type="molecule type" value="Genomic_DNA"/>
</dbReference>
<dbReference type="SUPFAM" id="SSF53756">
    <property type="entry name" value="UDP-Glycosyltransferase/glycogen phosphorylase"/>
    <property type="match status" value="1"/>
</dbReference>
<dbReference type="PANTHER" id="PTHR48043:SF145">
    <property type="entry name" value="FI06409P-RELATED"/>
    <property type="match status" value="1"/>
</dbReference>
<reference evidence="5" key="2">
    <citation type="submission" date="2017-05" db="EMBL/GenBank/DDBJ databases">
        <authorList>
            <consortium name="The Broad Institute Genomics Platform"/>
            <consortium name="The Broad Institute Genomic Center for Infectious Diseases"/>
            <person name="Earl A."/>
            <person name="Manson A."/>
            <person name="Schwartman J."/>
            <person name="Gilmore M."/>
            <person name="Abouelleil A."/>
            <person name="Cao P."/>
            <person name="Chapman S."/>
            <person name="Cusick C."/>
            <person name="Shea T."/>
            <person name="Young S."/>
            <person name="Neafsey D."/>
            <person name="Nusbaum C."/>
            <person name="Birren B."/>
        </authorList>
    </citation>
    <scope>NUCLEOTIDE SEQUENCE</scope>
    <source>
        <strain evidence="5">9E7_DIV0242</strain>
    </source>
</reference>
<dbReference type="GO" id="GO:0008194">
    <property type="term" value="F:UDP-glycosyltransferase activity"/>
    <property type="evidence" value="ECO:0007669"/>
    <property type="project" value="TreeGrafter"/>
</dbReference>
<dbReference type="EMBL" id="NGMM01000009">
    <property type="protein sequence ID" value="OTP09786.1"/>
    <property type="molecule type" value="Genomic_DNA"/>
</dbReference>